<dbReference type="RefSeq" id="WP_148365806.1">
    <property type="nucleotide sequence ID" value="NZ_JARZAK010000017.1"/>
</dbReference>
<feature type="chain" id="PRO_5045217062" evidence="1">
    <location>
        <begin position="21"/>
        <end position="140"/>
    </location>
</feature>
<comment type="caution">
    <text evidence="2">The sequence shown here is derived from an EMBL/GenBank/DDBJ whole genome shotgun (WGS) entry which is preliminary data.</text>
</comment>
<reference evidence="2 3" key="1">
    <citation type="submission" date="2023-04" db="EMBL/GenBank/DDBJ databases">
        <title>Bacteroides pacosi sp. nov., isolated from the fecal material of an alpaca.</title>
        <authorList>
            <person name="Miller S."/>
            <person name="Hendry M."/>
            <person name="King J."/>
            <person name="Sankaranarayanan K."/>
            <person name="Lawson P.A."/>
        </authorList>
    </citation>
    <scope>NUCLEOTIDE SEQUENCE [LARGE SCALE GENOMIC DNA]</scope>
    <source>
        <strain evidence="2 3">A2-P53</strain>
    </source>
</reference>
<name>A0ABU5HW29_9BACE</name>
<evidence type="ECO:0000256" key="1">
    <source>
        <dbReference type="SAM" id="SignalP"/>
    </source>
</evidence>
<dbReference type="InterPro" id="IPR008969">
    <property type="entry name" value="CarboxyPept-like_regulatory"/>
</dbReference>
<keyword evidence="3" id="KW-1185">Reference proteome</keyword>
<dbReference type="Pfam" id="PF13715">
    <property type="entry name" value="CarbopepD_reg_2"/>
    <property type="match status" value="1"/>
</dbReference>
<feature type="signal peptide" evidence="1">
    <location>
        <begin position="1"/>
        <end position="20"/>
    </location>
</feature>
<dbReference type="Proteomes" id="UP001292913">
    <property type="component" value="Unassembled WGS sequence"/>
</dbReference>
<accession>A0ABU5HW29</accession>
<dbReference type="SUPFAM" id="SSF49464">
    <property type="entry name" value="Carboxypeptidase regulatory domain-like"/>
    <property type="match status" value="1"/>
</dbReference>
<keyword evidence="1" id="KW-0732">Signal</keyword>
<protein>
    <submittedName>
        <fullName evidence="2">Carboxypeptidase-like regulatory domain-containing protein</fullName>
    </submittedName>
</protein>
<sequence length="140" mass="15584">MKQIILFIVFIFTTMMCAFAQNSNSSPTAKIKNKKKSEQILENNKDQFSISPNGIFKDVIKGIVYDAKTKEPLIGANVIEYGTANAAVTDIDGQYKIKVSNASQKILVASYVGYVTQTKKIGGLEVVNFFLEEYQQTLDK</sequence>
<evidence type="ECO:0000313" key="3">
    <source>
        <dbReference type="Proteomes" id="UP001292913"/>
    </source>
</evidence>
<gene>
    <name evidence="2" type="ORF">QHG74_20075</name>
</gene>
<dbReference type="EMBL" id="JARZAK010000017">
    <property type="protein sequence ID" value="MDY7260012.1"/>
    <property type="molecule type" value="Genomic_DNA"/>
</dbReference>
<dbReference type="Gene3D" id="2.60.40.1120">
    <property type="entry name" value="Carboxypeptidase-like, regulatory domain"/>
    <property type="match status" value="1"/>
</dbReference>
<proteinExistence type="predicted"/>
<organism evidence="2 3">
    <name type="scientific">Bacteroides vicugnae</name>
    <dbReference type="NCBI Taxonomy" id="3037989"/>
    <lineage>
        <taxon>Bacteria</taxon>
        <taxon>Pseudomonadati</taxon>
        <taxon>Bacteroidota</taxon>
        <taxon>Bacteroidia</taxon>
        <taxon>Bacteroidales</taxon>
        <taxon>Bacteroidaceae</taxon>
        <taxon>Bacteroides</taxon>
    </lineage>
</organism>
<evidence type="ECO:0000313" key="2">
    <source>
        <dbReference type="EMBL" id="MDY7260012.1"/>
    </source>
</evidence>